<comment type="subcellular location">
    <subcellularLocation>
        <location evidence="6">Mitochondrion</location>
    </subcellularLocation>
</comment>
<dbReference type="NCBIfam" id="NF002270">
    <property type="entry name" value="PRK01202.1"/>
    <property type="match status" value="1"/>
</dbReference>
<dbReference type="InterPro" id="IPR000089">
    <property type="entry name" value="Biotin_lipoyl"/>
</dbReference>
<comment type="cofactor">
    <cofactor evidence="6">
        <name>(R)-lipoate</name>
        <dbReference type="ChEBI" id="CHEBI:83088"/>
    </cofactor>
    <text evidence="6">Binds 1 lipoyl cofactor covalently.</text>
</comment>
<dbReference type="GO" id="GO:0005739">
    <property type="term" value="C:mitochondrion"/>
    <property type="evidence" value="ECO:0007669"/>
    <property type="project" value="UniProtKB-SubCell"/>
</dbReference>
<name>A0A4W5LAT5_9TELE</name>
<comment type="function">
    <text evidence="6">The H protein shuttles the methylamine group of glycine from the P protein to the T protein.</text>
</comment>
<proteinExistence type="inferred from homology"/>
<evidence type="ECO:0000256" key="2">
    <source>
        <dbReference type="ARBA" id="ARBA00022823"/>
    </source>
</evidence>
<evidence type="ECO:0000256" key="1">
    <source>
        <dbReference type="ARBA" id="ARBA00009249"/>
    </source>
</evidence>
<reference evidence="9" key="1">
    <citation type="submission" date="2018-06" db="EMBL/GenBank/DDBJ databases">
        <title>Genome assembly of Danube salmon.</title>
        <authorList>
            <person name="Macqueen D.J."/>
            <person name="Gundappa M.K."/>
        </authorList>
    </citation>
    <scope>NUCLEOTIDE SEQUENCE [LARGE SCALE GENOMIC DNA]</scope>
</reference>
<evidence type="ECO:0000256" key="5">
    <source>
        <dbReference type="PIRSR" id="PIRSR617453-50"/>
    </source>
</evidence>
<dbReference type="Gene3D" id="2.40.50.100">
    <property type="match status" value="1"/>
</dbReference>
<protein>
    <recommendedName>
        <fullName evidence="6">Glycine cleavage system H protein</fullName>
    </recommendedName>
</protein>
<comment type="subunit">
    <text evidence="6">The glycine cleavage system is composed of four proteins: P, T, L and H.</text>
</comment>
<evidence type="ECO:0000256" key="3">
    <source>
        <dbReference type="ARBA" id="ARBA00022946"/>
    </source>
</evidence>
<dbReference type="GO" id="GO:0009249">
    <property type="term" value="P:protein lipoylation"/>
    <property type="evidence" value="ECO:0007669"/>
    <property type="project" value="TreeGrafter"/>
</dbReference>
<dbReference type="STRING" id="62062.ENSHHUP00000022770"/>
<dbReference type="InterPro" id="IPR011053">
    <property type="entry name" value="Single_hybrid_motif"/>
</dbReference>
<dbReference type="InterPro" id="IPR003016">
    <property type="entry name" value="2-oxoA_DH_lipoyl-BS"/>
</dbReference>
<keyword evidence="6" id="KW-0496">Mitochondrion</keyword>
<evidence type="ECO:0000256" key="6">
    <source>
        <dbReference type="RuleBase" id="RU364055"/>
    </source>
</evidence>
<reference evidence="8" key="2">
    <citation type="submission" date="2025-08" db="UniProtKB">
        <authorList>
            <consortium name="Ensembl"/>
        </authorList>
    </citation>
    <scope>IDENTIFICATION</scope>
</reference>
<dbReference type="HAMAP" id="MF_00272">
    <property type="entry name" value="GcvH"/>
    <property type="match status" value="1"/>
</dbReference>
<keyword evidence="9" id="KW-1185">Reference proteome</keyword>
<feature type="modified residue" description="N6-lipoyllysine" evidence="5">
    <location>
        <position position="119"/>
    </location>
</feature>
<comment type="similarity">
    <text evidence="1 6">Belongs to the GcvH family.</text>
</comment>
<dbReference type="NCBIfam" id="TIGR00527">
    <property type="entry name" value="gcvH"/>
    <property type="match status" value="1"/>
</dbReference>
<keyword evidence="2 5" id="KW-0450">Lipoyl</keyword>
<dbReference type="CDD" id="cd06848">
    <property type="entry name" value="GCS_H"/>
    <property type="match status" value="1"/>
</dbReference>
<dbReference type="Proteomes" id="UP000314982">
    <property type="component" value="Unassembled WGS sequence"/>
</dbReference>
<dbReference type="PANTHER" id="PTHR11715">
    <property type="entry name" value="GLYCINE CLEAVAGE SYSTEM H PROTEIN"/>
    <property type="match status" value="1"/>
</dbReference>
<sequence>MSNVTLVEQFNPLLRVDFELKNSFKLLTQINKDRALSMSFDNNLLTEVHGLEYVVGLGIPANLKYTKDHEWVSIEGDVATVGITHFAQKELGDIVYVEVETLDQTLDKDEVFGTVEAVKTVSDLFLPLSGEIIAFNDALESNPESVNADPYGAGWMIKIKISNLAEVEELLSTESSEIPTIEI</sequence>
<dbReference type="PANTHER" id="PTHR11715:SF3">
    <property type="entry name" value="GLYCINE CLEAVAGE SYSTEM H PROTEIN-RELATED"/>
    <property type="match status" value="1"/>
</dbReference>
<dbReference type="GO" id="GO:0005960">
    <property type="term" value="C:glycine cleavage complex"/>
    <property type="evidence" value="ECO:0007669"/>
    <property type="project" value="UniProtKB-UniRule"/>
</dbReference>
<evidence type="ECO:0000313" key="8">
    <source>
        <dbReference type="Ensembl" id="ENSHHUP00000022770.1"/>
    </source>
</evidence>
<dbReference type="Pfam" id="PF01597">
    <property type="entry name" value="GCV_H"/>
    <property type="match status" value="1"/>
</dbReference>
<keyword evidence="3 6" id="KW-0809">Transit peptide</keyword>
<dbReference type="GO" id="GO:0019464">
    <property type="term" value="P:glycine decarboxylation via glycine cleavage system"/>
    <property type="evidence" value="ECO:0007669"/>
    <property type="project" value="UniProtKB-UniRule"/>
</dbReference>
<accession>A0A4W5LAT5</accession>
<dbReference type="InterPro" id="IPR002930">
    <property type="entry name" value="GCV_H"/>
</dbReference>
<evidence type="ECO:0000259" key="7">
    <source>
        <dbReference type="PROSITE" id="PS50968"/>
    </source>
</evidence>
<dbReference type="GO" id="GO:0005829">
    <property type="term" value="C:cytosol"/>
    <property type="evidence" value="ECO:0007669"/>
    <property type="project" value="TreeGrafter"/>
</dbReference>
<evidence type="ECO:0000313" key="9">
    <source>
        <dbReference type="Proteomes" id="UP000314982"/>
    </source>
</evidence>
<evidence type="ECO:0000256" key="4">
    <source>
        <dbReference type="ARBA" id="ARBA00046240"/>
    </source>
</evidence>
<dbReference type="AlphaFoldDB" id="A0A4W5LAT5"/>
<dbReference type="SUPFAM" id="SSF51230">
    <property type="entry name" value="Single hybrid motif"/>
    <property type="match status" value="1"/>
</dbReference>
<dbReference type="Ensembl" id="ENSHHUT00000023633.1">
    <property type="protein sequence ID" value="ENSHHUP00000022770.1"/>
    <property type="gene ID" value="ENSHHUG00000014260.1"/>
</dbReference>
<dbReference type="PROSITE" id="PS50968">
    <property type="entry name" value="BIOTINYL_LIPOYL"/>
    <property type="match status" value="1"/>
</dbReference>
<dbReference type="PROSITE" id="PS00189">
    <property type="entry name" value="LIPOYL"/>
    <property type="match status" value="1"/>
</dbReference>
<dbReference type="GeneTree" id="ENSGT00390000011666"/>
<dbReference type="InterPro" id="IPR017453">
    <property type="entry name" value="GCV_H_sub"/>
</dbReference>
<dbReference type="InterPro" id="IPR033753">
    <property type="entry name" value="GCV_H/Fam206"/>
</dbReference>
<organism evidence="8 9">
    <name type="scientific">Hucho hucho</name>
    <name type="common">huchen</name>
    <dbReference type="NCBI Taxonomy" id="62062"/>
    <lineage>
        <taxon>Eukaryota</taxon>
        <taxon>Metazoa</taxon>
        <taxon>Chordata</taxon>
        <taxon>Craniata</taxon>
        <taxon>Vertebrata</taxon>
        <taxon>Euteleostomi</taxon>
        <taxon>Actinopterygii</taxon>
        <taxon>Neopterygii</taxon>
        <taxon>Teleostei</taxon>
        <taxon>Protacanthopterygii</taxon>
        <taxon>Salmoniformes</taxon>
        <taxon>Salmonidae</taxon>
        <taxon>Salmoninae</taxon>
        <taxon>Hucho</taxon>
    </lineage>
</organism>
<comment type="function">
    <text evidence="4">The glycine cleavage system catalyzes the degradation of glycine. The H protein (GCSH) shuttles the methylamine group of glycine from the P protein (GLDC) to the T protein (GCST). Has a pivotal role in the lipoylation of enzymes involved in cellular energetics such as the mitochondrial dihydrolipoyllysine-residue acetyltransferase component of pyruvate dehydrogenase complex (DLAT), and the mitochondrial dihydrolipoyllysine-residue succinyltransferase component of 2-oxoglutarate dehydrogenase complex (DLST).</text>
</comment>
<reference evidence="8" key="3">
    <citation type="submission" date="2025-09" db="UniProtKB">
        <authorList>
            <consortium name="Ensembl"/>
        </authorList>
    </citation>
    <scope>IDENTIFICATION</scope>
</reference>
<feature type="domain" description="Lipoyl-binding" evidence="7">
    <location>
        <begin position="78"/>
        <end position="160"/>
    </location>
</feature>